<gene>
    <name evidence="2" type="ORF">A2925_04880</name>
</gene>
<organism evidence="2 3">
    <name type="scientific">Candidatus Yanofskybacteria bacterium RIFCSPLOWO2_01_FULL_44_22</name>
    <dbReference type="NCBI Taxonomy" id="1802697"/>
    <lineage>
        <taxon>Bacteria</taxon>
        <taxon>Candidatus Yanofskyibacteriota</taxon>
    </lineage>
</organism>
<feature type="region of interest" description="Disordered" evidence="1">
    <location>
        <begin position="1"/>
        <end position="29"/>
    </location>
</feature>
<feature type="compositionally biased region" description="Polar residues" evidence="1">
    <location>
        <begin position="1"/>
        <end position="22"/>
    </location>
</feature>
<dbReference type="AlphaFoldDB" id="A0A1F8GKW5"/>
<dbReference type="STRING" id="1802697.A2925_04880"/>
<name>A0A1F8GKW5_9BACT</name>
<sequence>MTETSQKQLEANKENAQQSTGPKTDEGKAVSKYNAIKHGLLSKEVLLEGEDEKILIEIGKKLRTELEPQSELELVLADRITANVWRLRRVMKIEREMMDDDRFTTDYLGKTTEKTLGEALSYDFANNDTYGKLIRYEASIERGIYKALHELQRLQAARNGEKVLPPIVIDADFVDMSGEKENGFV</sequence>
<accession>A0A1F8GKW5</accession>
<proteinExistence type="predicted"/>
<comment type="caution">
    <text evidence="2">The sequence shown here is derived from an EMBL/GenBank/DDBJ whole genome shotgun (WGS) entry which is preliminary data.</text>
</comment>
<dbReference type="EMBL" id="MGKL01000011">
    <property type="protein sequence ID" value="OGN26034.1"/>
    <property type="molecule type" value="Genomic_DNA"/>
</dbReference>
<dbReference type="Proteomes" id="UP000178256">
    <property type="component" value="Unassembled WGS sequence"/>
</dbReference>
<protein>
    <submittedName>
        <fullName evidence="2">Uncharacterized protein</fullName>
    </submittedName>
</protein>
<reference evidence="2 3" key="1">
    <citation type="journal article" date="2016" name="Nat. Commun.">
        <title>Thousands of microbial genomes shed light on interconnected biogeochemical processes in an aquifer system.</title>
        <authorList>
            <person name="Anantharaman K."/>
            <person name="Brown C.T."/>
            <person name="Hug L.A."/>
            <person name="Sharon I."/>
            <person name="Castelle C.J."/>
            <person name="Probst A.J."/>
            <person name="Thomas B.C."/>
            <person name="Singh A."/>
            <person name="Wilkins M.J."/>
            <person name="Karaoz U."/>
            <person name="Brodie E.L."/>
            <person name="Williams K.H."/>
            <person name="Hubbard S.S."/>
            <person name="Banfield J.F."/>
        </authorList>
    </citation>
    <scope>NUCLEOTIDE SEQUENCE [LARGE SCALE GENOMIC DNA]</scope>
</reference>
<evidence type="ECO:0000256" key="1">
    <source>
        <dbReference type="SAM" id="MobiDB-lite"/>
    </source>
</evidence>
<evidence type="ECO:0000313" key="3">
    <source>
        <dbReference type="Proteomes" id="UP000178256"/>
    </source>
</evidence>
<evidence type="ECO:0000313" key="2">
    <source>
        <dbReference type="EMBL" id="OGN26034.1"/>
    </source>
</evidence>